<gene>
    <name evidence="3" type="ORF">AsAng_0012240</name>
</gene>
<accession>A0A915YCG8</accession>
<dbReference type="Proteomes" id="UP001060919">
    <property type="component" value="Chromosome"/>
</dbReference>
<evidence type="ECO:0000256" key="1">
    <source>
        <dbReference type="SAM" id="SignalP"/>
    </source>
</evidence>
<sequence>MVLKYALLALILFLGLQKETFATHIVGGEMTYDCLGNNQYRINLKIYRDCDSGIPWFDNPASIGIFNAQTNGFISTVSIPLDTASNDTLSLNYPDTCLPPNLCLHATVYSTVVTLPVNSSGYVISYQRCCRNYNIVNIIDPNNTGMTITTEITAAALLSCNSSPKFNNEVPLHLTVNDTFSVDLSATDADGDSLVYVFYAPFDGGTSGNPLPIPPAAPPYNSVSHHAPYTYQSPIGNTLFNWNPSTGELSGTPTISGTFLVGFSILEYNTAGVLLSKTYKDFTIQLTPMPCNLINSLNKTTITPTIQLFPNPTHNELTIETGTEQEVELRLYSIQGQELLYQSFRKGTTIHLATWPKGVYFLDFTSNNQRTIKRIVKQ</sequence>
<dbReference type="NCBIfam" id="TIGR04183">
    <property type="entry name" value="Por_Secre_tail"/>
    <property type="match status" value="1"/>
</dbReference>
<dbReference type="EMBL" id="AP026867">
    <property type="protein sequence ID" value="BDS10516.1"/>
    <property type="molecule type" value="Genomic_DNA"/>
</dbReference>
<evidence type="ECO:0000259" key="2">
    <source>
        <dbReference type="Pfam" id="PF18962"/>
    </source>
</evidence>
<dbReference type="InterPro" id="IPR026444">
    <property type="entry name" value="Secre_tail"/>
</dbReference>
<evidence type="ECO:0000313" key="3">
    <source>
        <dbReference type="EMBL" id="BDS10516.1"/>
    </source>
</evidence>
<protein>
    <submittedName>
        <fullName evidence="3">T9SS type A sorting domain-containing protein</fullName>
    </submittedName>
</protein>
<dbReference type="AlphaFoldDB" id="A0A915YCG8"/>
<reference evidence="3" key="1">
    <citation type="submission" date="2022-09" db="EMBL/GenBank/DDBJ databases">
        <title>Aureispira anguillicida sp. nov., isolated from Leptocephalus of Japanese eel Anguilla japonica.</title>
        <authorList>
            <person name="Yuasa K."/>
            <person name="Mekata T."/>
            <person name="Ikunari K."/>
        </authorList>
    </citation>
    <scope>NUCLEOTIDE SEQUENCE</scope>
    <source>
        <strain evidence="3">EL160426</strain>
    </source>
</reference>
<dbReference type="KEGG" id="aup:AsAng_0012240"/>
<organism evidence="3 4">
    <name type="scientific">Aureispira anguillae</name>
    <dbReference type="NCBI Taxonomy" id="2864201"/>
    <lineage>
        <taxon>Bacteria</taxon>
        <taxon>Pseudomonadati</taxon>
        <taxon>Bacteroidota</taxon>
        <taxon>Saprospiria</taxon>
        <taxon>Saprospirales</taxon>
        <taxon>Saprospiraceae</taxon>
        <taxon>Aureispira</taxon>
    </lineage>
</organism>
<dbReference type="Pfam" id="PF18962">
    <property type="entry name" value="Por_Secre_tail"/>
    <property type="match status" value="1"/>
</dbReference>
<keyword evidence="1" id="KW-0732">Signal</keyword>
<feature type="chain" id="PRO_5037915529" evidence="1">
    <location>
        <begin position="23"/>
        <end position="378"/>
    </location>
</feature>
<name>A0A915YCG8_9BACT</name>
<dbReference type="RefSeq" id="WP_264791819.1">
    <property type="nucleotide sequence ID" value="NZ_AP026867.1"/>
</dbReference>
<proteinExistence type="predicted"/>
<evidence type="ECO:0000313" key="4">
    <source>
        <dbReference type="Proteomes" id="UP001060919"/>
    </source>
</evidence>
<feature type="signal peptide" evidence="1">
    <location>
        <begin position="1"/>
        <end position="22"/>
    </location>
</feature>
<keyword evidence="4" id="KW-1185">Reference proteome</keyword>
<feature type="domain" description="Secretion system C-terminal sorting" evidence="2">
    <location>
        <begin position="308"/>
        <end position="376"/>
    </location>
</feature>